<evidence type="ECO:0000313" key="9">
    <source>
        <dbReference type="Proteomes" id="UP000593998"/>
    </source>
</evidence>
<evidence type="ECO:0000256" key="1">
    <source>
        <dbReference type="ARBA" id="ARBA00011900"/>
    </source>
</evidence>
<sequence>MTLAPEESLVKSRDRVKAYGEVFTPRHMVEQMIDVVAEDIESIDKTVLEPAAGDGNFLVAILERKLRTVGSTVEPELHAQESLFALASIYGVELLEDNHADAKAAMLETFLDFHRRLGTPCQANASLHRAAAFLIDANIVRGNTLTGLDPAGEELQLSWWTRSTETPGYVLREPFTLSSLREEGLFDFAVYESYAPCAIDKVYLEVRA</sequence>
<dbReference type="Gene3D" id="3.40.50.150">
    <property type="entry name" value="Vaccinia Virus protein VP39"/>
    <property type="match status" value="1"/>
</dbReference>
<keyword evidence="2 8" id="KW-0489">Methyltransferase</keyword>
<name>A0A7L9J3P8_9MICO</name>
<evidence type="ECO:0000256" key="2">
    <source>
        <dbReference type="ARBA" id="ARBA00022603"/>
    </source>
</evidence>
<dbReference type="GO" id="GO:0009307">
    <property type="term" value="P:DNA restriction-modification system"/>
    <property type="evidence" value="ECO:0007669"/>
    <property type="project" value="UniProtKB-KW"/>
</dbReference>
<keyword evidence="4" id="KW-0680">Restriction system</keyword>
<evidence type="ECO:0000256" key="6">
    <source>
        <dbReference type="ARBA" id="ARBA00047942"/>
    </source>
</evidence>
<dbReference type="EMBL" id="CP062789">
    <property type="protein sequence ID" value="QOK24188.1"/>
    <property type="molecule type" value="Genomic_DNA"/>
</dbReference>
<dbReference type="GO" id="GO:0009007">
    <property type="term" value="F:site-specific DNA-methyltransferase (adenine-specific) activity"/>
    <property type="evidence" value="ECO:0007669"/>
    <property type="project" value="UniProtKB-EC"/>
</dbReference>
<dbReference type="PRINTS" id="PR00507">
    <property type="entry name" value="N12N6MTFRASE"/>
</dbReference>
<proteinExistence type="predicted"/>
<comment type="catalytic activity">
    <reaction evidence="6">
        <text>a 2'-deoxyadenosine in DNA + S-adenosyl-L-methionine = an N(6)-methyl-2'-deoxyadenosine in DNA + S-adenosyl-L-homocysteine + H(+)</text>
        <dbReference type="Rhea" id="RHEA:15197"/>
        <dbReference type="Rhea" id="RHEA-COMP:12418"/>
        <dbReference type="Rhea" id="RHEA-COMP:12419"/>
        <dbReference type="ChEBI" id="CHEBI:15378"/>
        <dbReference type="ChEBI" id="CHEBI:57856"/>
        <dbReference type="ChEBI" id="CHEBI:59789"/>
        <dbReference type="ChEBI" id="CHEBI:90615"/>
        <dbReference type="ChEBI" id="CHEBI:90616"/>
        <dbReference type="EC" id="2.1.1.72"/>
    </reaction>
</comment>
<evidence type="ECO:0000256" key="5">
    <source>
        <dbReference type="ARBA" id="ARBA00023125"/>
    </source>
</evidence>
<dbReference type="PANTHER" id="PTHR33841">
    <property type="entry name" value="DNA METHYLTRANSFERASE YEEA-RELATED"/>
    <property type="match status" value="1"/>
</dbReference>
<evidence type="ECO:0000256" key="4">
    <source>
        <dbReference type="ARBA" id="ARBA00022747"/>
    </source>
</evidence>
<accession>A0A7L9J3P8</accession>
<reference evidence="8 9" key="1">
    <citation type="submission" date="2020-10" db="EMBL/GenBank/DDBJ databases">
        <title>Janibacter indicus TT2 genome sequence.</title>
        <authorList>
            <person name="Lee K."/>
            <person name="Ganzorig M."/>
        </authorList>
    </citation>
    <scope>NUCLEOTIDE SEQUENCE [LARGE SCALE GENOMIC DNA]</scope>
    <source>
        <strain evidence="8 9">TT2</strain>
    </source>
</reference>
<dbReference type="InterPro" id="IPR029063">
    <property type="entry name" value="SAM-dependent_MTases_sf"/>
</dbReference>
<protein>
    <recommendedName>
        <fullName evidence="1">site-specific DNA-methyltransferase (adenine-specific)</fullName>
        <ecNumber evidence="1">2.1.1.72</ecNumber>
    </recommendedName>
</protein>
<dbReference type="InterPro" id="IPR003356">
    <property type="entry name" value="DNA_methylase_A-5"/>
</dbReference>
<keyword evidence="3" id="KW-0808">Transferase</keyword>
<dbReference type="GO" id="GO:0032259">
    <property type="term" value="P:methylation"/>
    <property type="evidence" value="ECO:0007669"/>
    <property type="project" value="UniProtKB-KW"/>
</dbReference>
<keyword evidence="5" id="KW-0238">DNA-binding</keyword>
<dbReference type="RefSeq" id="WP_192912018.1">
    <property type="nucleotide sequence ID" value="NZ_CP062789.1"/>
</dbReference>
<evidence type="ECO:0000256" key="3">
    <source>
        <dbReference type="ARBA" id="ARBA00022679"/>
    </source>
</evidence>
<dbReference type="GO" id="GO:0008170">
    <property type="term" value="F:N-methyltransferase activity"/>
    <property type="evidence" value="ECO:0007669"/>
    <property type="project" value="InterPro"/>
</dbReference>
<organism evidence="8 9">
    <name type="scientific">Janibacter indicus</name>
    <dbReference type="NCBI Taxonomy" id="857417"/>
    <lineage>
        <taxon>Bacteria</taxon>
        <taxon>Bacillati</taxon>
        <taxon>Actinomycetota</taxon>
        <taxon>Actinomycetes</taxon>
        <taxon>Micrococcales</taxon>
        <taxon>Intrasporangiaceae</taxon>
        <taxon>Janibacter</taxon>
    </lineage>
</organism>
<dbReference type="AlphaFoldDB" id="A0A7L9J3P8"/>
<dbReference type="Pfam" id="PF02384">
    <property type="entry name" value="N6_Mtase"/>
    <property type="match status" value="1"/>
</dbReference>
<feature type="domain" description="DNA methylase adenine-specific" evidence="7">
    <location>
        <begin position="15"/>
        <end position="82"/>
    </location>
</feature>
<dbReference type="EC" id="2.1.1.72" evidence="1"/>
<evidence type="ECO:0000313" key="8">
    <source>
        <dbReference type="EMBL" id="QOK24188.1"/>
    </source>
</evidence>
<dbReference type="Proteomes" id="UP000593998">
    <property type="component" value="Chromosome"/>
</dbReference>
<evidence type="ECO:0000259" key="7">
    <source>
        <dbReference type="Pfam" id="PF02384"/>
    </source>
</evidence>
<dbReference type="PANTHER" id="PTHR33841:SF6">
    <property type="entry name" value="TYPE II METHYLTRANSFERASE M.HINDII"/>
    <property type="match status" value="1"/>
</dbReference>
<dbReference type="SUPFAM" id="SSF53335">
    <property type="entry name" value="S-adenosyl-L-methionine-dependent methyltransferases"/>
    <property type="match status" value="1"/>
</dbReference>
<dbReference type="GO" id="GO:0003677">
    <property type="term" value="F:DNA binding"/>
    <property type="evidence" value="ECO:0007669"/>
    <property type="project" value="UniProtKB-KW"/>
</dbReference>
<dbReference type="REBASE" id="450806">
    <property type="entry name" value="M.JinTT2ORF7465P"/>
</dbReference>
<gene>
    <name evidence="8" type="ORF">IGS73_07465</name>
</gene>
<dbReference type="InterPro" id="IPR050953">
    <property type="entry name" value="N4_N6_ade-DNA_methylase"/>
</dbReference>